<gene>
    <name evidence="1" type="ORF">PAESOLCIP111_06045</name>
</gene>
<accession>A0A916NLS7</accession>
<reference evidence="1" key="1">
    <citation type="submission" date="2021-06" db="EMBL/GenBank/DDBJ databases">
        <authorList>
            <person name="Criscuolo A."/>
        </authorList>
    </citation>
    <scope>NUCLEOTIDE SEQUENCE</scope>
    <source>
        <strain evidence="1">CIP111600</strain>
    </source>
</reference>
<dbReference type="Proteomes" id="UP000693672">
    <property type="component" value="Unassembled WGS sequence"/>
</dbReference>
<protein>
    <submittedName>
        <fullName evidence="1">Uncharacterized protein</fullName>
    </submittedName>
</protein>
<dbReference type="AlphaFoldDB" id="A0A916NLS7"/>
<evidence type="ECO:0000313" key="2">
    <source>
        <dbReference type="Proteomes" id="UP000693672"/>
    </source>
</evidence>
<organism evidence="1 2">
    <name type="scientific">Paenibacillus solanacearum</name>
    <dbReference type="NCBI Taxonomy" id="2048548"/>
    <lineage>
        <taxon>Bacteria</taxon>
        <taxon>Bacillati</taxon>
        <taxon>Bacillota</taxon>
        <taxon>Bacilli</taxon>
        <taxon>Bacillales</taxon>
        <taxon>Paenibacillaceae</taxon>
        <taxon>Paenibacillus</taxon>
    </lineage>
</organism>
<name>A0A916NLS7_9BACL</name>
<proteinExistence type="predicted"/>
<keyword evidence="2" id="KW-1185">Reference proteome</keyword>
<dbReference type="EMBL" id="CAJVAS010000052">
    <property type="protein sequence ID" value="CAG7650272.1"/>
    <property type="molecule type" value="Genomic_DNA"/>
</dbReference>
<sequence>MSNIRRKIIKRVKKQAMPYIKSALKTGANTVSEQLLIVADDLDQPIDEIMEKVGNALKSGLIAAGQEIARKQAKAR</sequence>
<evidence type="ECO:0000313" key="1">
    <source>
        <dbReference type="EMBL" id="CAG7650272.1"/>
    </source>
</evidence>
<comment type="caution">
    <text evidence="1">The sequence shown here is derived from an EMBL/GenBank/DDBJ whole genome shotgun (WGS) entry which is preliminary data.</text>
</comment>
<dbReference type="RefSeq" id="WP_218095726.1">
    <property type="nucleotide sequence ID" value="NZ_CAJVAS010000052.1"/>
</dbReference>